<reference evidence="3 4" key="1">
    <citation type="submission" date="2018-05" db="EMBL/GenBank/DDBJ databases">
        <title>Freshwater and sediment microbial communities from various areas in North America, analyzing microbe dynamics in response to fracking.</title>
        <authorList>
            <person name="Lamendella R."/>
        </authorList>
    </citation>
    <scope>NUCLEOTIDE SEQUENCE [LARGE SCALE GENOMIC DNA]</scope>
    <source>
        <strain evidence="3 4">DB-3</strain>
    </source>
</reference>
<comment type="caution">
    <text evidence="3">The sequence shown here is derived from an EMBL/GenBank/DDBJ whole genome shotgun (WGS) entry which is preliminary data.</text>
</comment>
<sequence>MKKPIIAVDMDDTICHLVKRAIYHNNIHFPTHPLRYEDMIHWDTSHLRHPDCTHDVFYGRPGLFEELEIYDEYVVEEVEKLHQAYDLLILTAAEPKTVVEKWNWLQKHMPYISPEQFITCKRKNLINFDLLIDDGAHNLIPAMNDGKKVICIPHPWNINEREQHQFPLMTSWKGAKAYVDRLLETEHAESKFEPING</sequence>
<dbReference type="InterPro" id="IPR036412">
    <property type="entry name" value="HAD-like_sf"/>
</dbReference>
<feature type="active site" description="Nucleophile" evidence="2">
    <location>
        <position position="9"/>
    </location>
</feature>
<dbReference type="EMBL" id="QGTZ01000002">
    <property type="protein sequence ID" value="PWW43896.1"/>
    <property type="molecule type" value="Genomic_DNA"/>
</dbReference>
<gene>
    <name evidence="3" type="ORF">DET56_102125</name>
</gene>
<dbReference type="RefSeq" id="WP_109998378.1">
    <property type="nucleotide sequence ID" value="NZ_QGTZ01000002.1"/>
</dbReference>
<proteinExistence type="inferred from homology"/>
<accession>A0A855YF31</accession>
<dbReference type="Gene3D" id="3.40.50.1000">
    <property type="entry name" value="HAD superfamily/HAD-like"/>
    <property type="match status" value="1"/>
</dbReference>
<feature type="active site" description="Proton donor" evidence="2">
    <location>
        <position position="11"/>
    </location>
</feature>
<evidence type="ECO:0000313" key="3">
    <source>
        <dbReference type="EMBL" id="PWW43896.1"/>
    </source>
</evidence>
<protein>
    <submittedName>
        <fullName evidence="3">5'(3')-deoxyribonucleotidase</fullName>
    </submittedName>
</protein>
<evidence type="ECO:0000256" key="2">
    <source>
        <dbReference type="PIRSR" id="PIRSR610708-1"/>
    </source>
</evidence>
<comment type="similarity">
    <text evidence="1">Belongs to the 5'(3')-deoxyribonucleotidase family.</text>
</comment>
<dbReference type="GO" id="GO:0009223">
    <property type="term" value="P:pyrimidine deoxyribonucleotide catabolic process"/>
    <property type="evidence" value="ECO:0007669"/>
    <property type="project" value="TreeGrafter"/>
</dbReference>
<dbReference type="PANTHER" id="PTHR16504:SF4">
    <property type="entry name" value="5'(3')-DEOXYRIBONUCLEOTIDASE"/>
    <property type="match status" value="1"/>
</dbReference>
<dbReference type="InterPro" id="IPR010708">
    <property type="entry name" value="5'(3')-deoxyribonucleotidase"/>
</dbReference>
<dbReference type="InterPro" id="IPR023214">
    <property type="entry name" value="HAD_sf"/>
</dbReference>
<dbReference type="GO" id="GO:0008253">
    <property type="term" value="F:5'-nucleotidase activity"/>
    <property type="evidence" value="ECO:0007669"/>
    <property type="project" value="InterPro"/>
</dbReference>
<name>A0A855YF31_9BACL</name>
<dbReference type="SUPFAM" id="SSF56784">
    <property type="entry name" value="HAD-like"/>
    <property type="match status" value="1"/>
</dbReference>
<evidence type="ECO:0000313" key="4">
    <source>
        <dbReference type="Proteomes" id="UP000247078"/>
    </source>
</evidence>
<evidence type="ECO:0000256" key="1">
    <source>
        <dbReference type="ARBA" id="ARBA00009589"/>
    </source>
</evidence>
<dbReference type="AlphaFoldDB" id="A0A855YF31"/>
<dbReference type="PANTHER" id="PTHR16504">
    <property type="entry name" value="5'(3')-DEOXYRIBONUCLEOTIDASE"/>
    <property type="match status" value="1"/>
</dbReference>
<dbReference type="Pfam" id="PF06941">
    <property type="entry name" value="NT5C"/>
    <property type="match status" value="1"/>
</dbReference>
<dbReference type="Proteomes" id="UP000247078">
    <property type="component" value="Unassembled WGS sequence"/>
</dbReference>
<organism evidence="3 4">
    <name type="scientific">Paenibacillus pabuli</name>
    <dbReference type="NCBI Taxonomy" id="1472"/>
    <lineage>
        <taxon>Bacteria</taxon>
        <taxon>Bacillati</taxon>
        <taxon>Bacillota</taxon>
        <taxon>Bacilli</taxon>
        <taxon>Bacillales</taxon>
        <taxon>Paenibacillaceae</taxon>
        <taxon>Paenibacillus</taxon>
    </lineage>
</organism>